<dbReference type="Gramene" id="OB01G38830.1">
    <property type="protein sequence ID" value="OB01G38830.1"/>
    <property type="gene ID" value="OB01G38830"/>
</dbReference>
<feature type="domain" description="BURP" evidence="1">
    <location>
        <begin position="437"/>
        <end position="650"/>
    </location>
</feature>
<proteinExistence type="predicted"/>
<dbReference type="AlphaFoldDB" id="J3L3S7"/>
<dbReference type="EnsemblPlants" id="OB01G38830.1">
    <property type="protein sequence ID" value="OB01G38830.1"/>
    <property type="gene ID" value="OB01G38830"/>
</dbReference>
<dbReference type="SMART" id="SM01045">
    <property type="entry name" value="BURP"/>
    <property type="match status" value="1"/>
</dbReference>
<dbReference type="InterPro" id="IPR004873">
    <property type="entry name" value="BURP_dom"/>
</dbReference>
<dbReference type="OMA" id="DCEAPSA"/>
<dbReference type="InterPro" id="IPR044816">
    <property type="entry name" value="BURP"/>
</dbReference>
<dbReference type="PANTHER" id="PTHR31236">
    <property type="entry name" value="BURP DOMAIN PROTEIN USPL1-LIKE"/>
    <property type="match status" value="1"/>
</dbReference>
<dbReference type="PANTHER" id="PTHR31236:SF2">
    <property type="entry name" value="BURP DOMAIN PROTEIN RD22"/>
    <property type="match status" value="1"/>
</dbReference>
<sequence length="651" mass="66156">MESGEVELYLGVVLLVDDVEEDGIDDYVAVDANGEAMGPEEHGGLADDLHGGVQLHVAARGVGEDGAGVMRQLDDVDASGEVEQAAGAVTSTGKVSSAINLSGAQSFLGVADIFPSIFGHCKKVPVSRGTKSSLIVGFNSAHPTQLDPMMRNNLVSRGPSPASFQAQLNLAHWSGVSMDRLIACLLGVLLIASVGSHAARAPEQYWKSALPDTPMPSSLSQLLSSTPGGDTSVNVGWGGIHVDAGHGKPGGTTVDVGKGGVGVNVKPGYGKPGGTTVDVGKGGVGVNVKPGYGKPGGTTVDVGKGGVGVNVKPGYGKPGGTSVGVGKGGVGVNVQPGYGKPGGTSVGVGKGGVGVNVQPGYGKPGGTTVGVGKGGVGVNVKPGYGKPGGTTVGVGKGGVGVNVKPRGKPVHVSVAPFIYNYAATETQPHDDPNVALFFLEKDLHPGKTMTVHFTPTTAGAKFLPQSEADTMPFSSEKVSEILSRFSVNPGSVEAAEMARTLRDCEAPAAKGEKKACATSLESMVDFATSSLGTSHVRAVSTVVGKEGSPEQEYTMTAVKRAAAGGDTLVACHAEPYAYAVFACHRTQATRAYTVSMAGRDGTTVETVAVCHADTAGWNPKHIAFQVLKVKPGTVPVCHFLPQDHVVWTRSD</sequence>
<keyword evidence="3" id="KW-1185">Reference proteome</keyword>
<protein>
    <recommendedName>
        <fullName evidence="1">BURP domain-containing protein</fullName>
    </recommendedName>
</protein>
<evidence type="ECO:0000313" key="3">
    <source>
        <dbReference type="Proteomes" id="UP000006038"/>
    </source>
</evidence>
<dbReference type="Proteomes" id="UP000006038">
    <property type="component" value="Chromosome 1"/>
</dbReference>
<dbReference type="HOGENOM" id="CLU_011822_1_1_1"/>
<dbReference type="eggNOG" id="ENOG502QQHP">
    <property type="taxonomic scope" value="Eukaryota"/>
</dbReference>
<evidence type="ECO:0000313" key="2">
    <source>
        <dbReference type="EnsemblPlants" id="OB01G38830.1"/>
    </source>
</evidence>
<accession>J3L3S7</accession>
<dbReference type="Pfam" id="PF03181">
    <property type="entry name" value="BURP"/>
    <property type="match status" value="1"/>
</dbReference>
<reference evidence="2" key="1">
    <citation type="journal article" date="2013" name="Nat. Commun.">
        <title>Whole-genome sequencing of Oryza brachyantha reveals mechanisms underlying Oryza genome evolution.</title>
        <authorList>
            <person name="Chen J."/>
            <person name="Huang Q."/>
            <person name="Gao D."/>
            <person name="Wang J."/>
            <person name="Lang Y."/>
            <person name="Liu T."/>
            <person name="Li B."/>
            <person name="Bai Z."/>
            <person name="Luis Goicoechea J."/>
            <person name="Liang C."/>
            <person name="Chen C."/>
            <person name="Zhang W."/>
            <person name="Sun S."/>
            <person name="Liao Y."/>
            <person name="Zhang X."/>
            <person name="Yang L."/>
            <person name="Song C."/>
            <person name="Wang M."/>
            <person name="Shi J."/>
            <person name="Liu G."/>
            <person name="Liu J."/>
            <person name="Zhou H."/>
            <person name="Zhou W."/>
            <person name="Yu Q."/>
            <person name="An N."/>
            <person name="Chen Y."/>
            <person name="Cai Q."/>
            <person name="Wang B."/>
            <person name="Liu B."/>
            <person name="Min J."/>
            <person name="Huang Y."/>
            <person name="Wu H."/>
            <person name="Li Z."/>
            <person name="Zhang Y."/>
            <person name="Yin Y."/>
            <person name="Song W."/>
            <person name="Jiang J."/>
            <person name="Jackson S.A."/>
            <person name="Wing R.A."/>
            <person name="Wang J."/>
            <person name="Chen M."/>
        </authorList>
    </citation>
    <scope>NUCLEOTIDE SEQUENCE [LARGE SCALE GENOMIC DNA]</scope>
    <source>
        <strain evidence="2">cv. IRGC 101232</strain>
    </source>
</reference>
<evidence type="ECO:0000259" key="1">
    <source>
        <dbReference type="PROSITE" id="PS51277"/>
    </source>
</evidence>
<name>J3L3S7_ORYBR</name>
<dbReference type="PROSITE" id="PS51277">
    <property type="entry name" value="BURP"/>
    <property type="match status" value="1"/>
</dbReference>
<reference evidence="2" key="2">
    <citation type="submission" date="2013-04" db="UniProtKB">
        <authorList>
            <consortium name="EnsemblPlants"/>
        </authorList>
    </citation>
    <scope>IDENTIFICATION</scope>
</reference>
<dbReference type="STRING" id="4533.J3L3S7"/>
<organism evidence="2">
    <name type="scientific">Oryza brachyantha</name>
    <name type="common">malo sina</name>
    <dbReference type="NCBI Taxonomy" id="4533"/>
    <lineage>
        <taxon>Eukaryota</taxon>
        <taxon>Viridiplantae</taxon>
        <taxon>Streptophyta</taxon>
        <taxon>Embryophyta</taxon>
        <taxon>Tracheophyta</taxon>
        <taxon>Spermatophyta</taxon>
        <taxon>Magnoliopsida</taxon>
        <taxon>Liliopsida</taxon>
        <taxon>Poales</taxon>
        <taxon>Poaceae</taxon>
        <taxon>BOP clade</taxon>
        <taxon>Oryzoideae</taxon>
        <taxon>Oryzeae</taxon>
        <taxon>Oryzinae</taxon>
        <taxon>Oryza</taxon>
    </lineage>
</organism>